<keyword evidence="3" id="KW-1185">Reference proteome</keyword>
<protein>
    <submittedName>
        <fullName evidence="2">6887_t:CDS:1</fullName>
    </submittedName>
</protein>
<keyword evidence="1" id="KW-0732">Signal</keyword>
<evidence type="ECO:0000256" key="1">
    <source>
        <dbReference type="SAM" id="SignalP"/>
    </source>
</evidence>
<feature type="chain" id="PRO_5040888823" evidence="1">
    <location>
        <begin position="17"/>
        <end position="109"/>
    </location>
</feature>
<organism evidence="2 3">
    <name type="scientific">Funneliformis geosporum</name>
    <dbReference type="NCBI Taxonomy" id="1117311"/>
    <lineage>
        <taxon>Eukaryota</taxon>
        <taxon>Fungi</taxon>
        <taxon>Fungi incertae sedis</taxon>
        <taxon>Mucoromycota</taxon>
        <taxon>Glomeromycotina</taxon>
        <taxon>Glomeromycetes</taxon>
        <taxon>Glomerales</taxon>
        <taxon>Glomeraceae</taxon>
        <taxon>Funneliformis</taxon>
    </lineage>
</organism>
<dbReference type="AlphaFoldDB" id="A0A9W4T7L3"/>
<evidence type="ECO:0000313" key="3">
    <source>
        <dbReference type="Proteomes" id="UP001153678"/>
    </source>
</evidence>
<gene>
    <name evidence="2" type="ORF">FWILDA_LOCUS16964</name>
</gene>
<feature type="signal peptide" evidence="1">
    <location>
        <begin position="1"/>
        <end position="16"/>
    </location>
</feature>
<dbReference type="Proteomes" id="UP001153678">
    <property type="component" value="Unassembled WGS sequence"/>
</dbReference>
<reference evidence="2" key="1">
    <citation type="submission" date="2022-08" db="EMBL/GenBank/DDBJ databases">
        <authorList>
            <person name="Kallberg Y."/>
            <person name="Tangrot J."/>
            <person name="Rosling A."/>
        </authorList>
    </citation>
    <scope>NUCLEOTIDE SEQUENCE</scope>
    <source>
        <strain evidence="2">Wild A</strain>
    </source>
</reference>
<accession>A0A9W4T7L3</accession>
<dbReference type="EMBL" id="CAMKVN010012122">
    <property type="protein sequence ID" value="CAI2195214.1"/>
    <property type="molecule type" value="Genomic_DNA"/>
</dbReference>
<evidence type="ECO:0000313" key="2">
    <source>
        <dbReference type="EMBL" id="CAI2195214.1"/>
    </source>
</evidence>
<sequence length="109" mass="11757">MSTATLIIGSVLVAFSGFLTHQILETLLNTALSVSKSKIKSAKKVTNAPGYYLCMGDNCHDQNITQVAKNCKANAPSLTAKRVKKIKELTKAAKVIGKFAQDLEKVLPH</sequence>
<comment type="caution">
    <text evidence="2">The sequence shown here is derived from an EMBL/GenBank/DDBJ whole genome shotgun (WGS) entry which is preliminary data.</text>
</comment>
<name>A0A9W4T7L3_9GLOM</name>
<proteinExistence type="predicted"/>